<evidence type="ECO:0000313" key="7">
    <source>
        <dbReference type="EMBL" id="KKM19853.1"/>
    </source>
</evidence>
<dbReference type="GO" id="GO:0000156">
    <property type="term" value="F:phosphorelay response regulator activity"/>
    <property type="evidence" value="ECO:0007669"/>
    <property type="project" value="TreeGrafter"/>
</dbReference>
<evidence type="ECO:0000256" key="2">
    <source>
        <dbReference type="ARBA" id="ARBA00023012"/>
    </source>
</evidence>
<evidence type="ECO:0000256" key="1">
    <source>
        <dbReference type="ARBA" id="ARBA00022553"/>
    </source>
</evidence>
<keyword evidence="1" id="KW-0597">Phosphoprotein</keyword>
<evidence type="ECO:0000256" key="4">
    <source>
        <dbReference type="ARBA" id="ARBA00023125"/>
    </source>
</evidence>
<dbReference type="PANTHER" id="PTHR48111">
    <property type="entry name" value="REGULATOR OF RPOS"/>
    <property type="match status" value="1"/>
</dbReference>
<dbReference type="Gene3D" id="3.40.50.2300">
    <property type="match status" value="1"/>
</dbReference>
<organism evidence="7">
    <name type="scientific">marine sediment metagenome</name>
    <dbReference type="NCBI Taxonomy" id="412755"/>
    <lineage>
        <taxon>unclassified sequences</taxon>
        <taxon>metagenomes</taxon>
        <taxon>ecological metagenomes</taxon>
    </lineage>
</organism>
<dbReference type="EMBL" id="LAZR01013894">
    <property type="protein sequence ID" value="KKM19853.1"/>
    <property type="molecule type" value="Genomic_DNA"/>
</dbReference>
<dbReference type="PROSITE" id="PS50110">
    <property type="entry name" value="RESPONSE_REGULATORY"/>
    <property type="match status" value="1"/>
</dbReference>
<dbReference type="GO" id="GO:0032993">
    <property type="term" value="C:protein-DNA complex"/>
    <property type="evidence" value="ECO:0007669"/>
    <property type="project" value="TreeGrafter"/>
</dbReference>
<dbReference type="GO" id="GO:0006355">
    <property type="term" value="P:regulation of DNA-templated transcription"/>
    <property type="evidence" value="ECO:0007669"/>
    <property type="project" value="TreeGrafter"/>
</dbReference>
<feature type="non-terminal residue" evidence="7">
    <location>
        <position position="157"/>
    </location>
</feature>
<evidence type="ECO:0000259" key="6">
    <source>
        <dbReference type="PROSITE" id="PS50110"/>
    </source>
</evidence>
<accession>A0A0F9KCH1</accession>
<keyword evidence="5" id="KW-0804">Transcription</keyword>
<sequence length="157" mass="17989">MSCQQDEMNILIIADRPQLFNSLQKFLSQNNCSVFLCGKQRDILSLIKKKDIRIIIMDLTLKEIQDFALLKLIKSFDPLMDVIIIGDSTTSDKIGESIRLGASEYITKPLRIQSAKAVLKRINEKTALRRETLLLEEKLNGKYLYQGMIGKNPRMLD</sequence>
<evidence type="ECO:0000256" key="3">
    <source>
        <dbReference type="ARBA" id="ARBA00023015"/>
    </source>
</evidence>
<dbReference type="Pfam" id="PF00072">
    <property type="entry name" value="Response_reg"/>
    <property type="match status" value="1"/>
</dbReference>
<evidence type="ECO:0000256" key="5">
    <source>
        <dbReference type="ARBA" id="ARBA00023163"/>
    </source>
</evidence>
<dbReference type="SUPFAM" id="SSF52172">
    <property type="entry name" value="CheY-like"/>
    <property type="match status" value="1"/>
</dbReference>
<dbReference type="InterPro" id="IPR011006">
    <property type="entry name" value="CheY-like_superfamily"/>
</dbReference>
<dbReference type="GO" id="GO:0000976">
    <property type="term" value="F:transcription cis-regulatory region binding"/>
    <property type="evidence" value="ECO:0007669"/>
    <property type="project" value="TreeGrafter"/>
</dbReference>
<gene>
    <name evidence="7" type="ORF">LCGC14_1651440</name>
</gene>
<protein>
    <recommendedName>
        <fullName evidence="6">Response regulatory domain-containing protein</fullName>
    </recommendedName>
</protein>
<dbReference type="InterPro" id="IPR039420">
    <property type="entry name" value="WalR-like"/>
</dbReference>
<proteinExistence type="predicted"/>
<name>A0A0F9KCH1_9ZZZZ</name>
<reference evidence="7" key="1">
    <citation type="journal article" date="2015" name="Nature">
        <title>Complex archaea that bridge the gap between prokaryotes and eukaryotes.</title>
        <authorList>
            <person name="Spang A."/>
            <person name="Saw J.H."/>
            <person name="Jorgensen S.L."/>
            <person name="Zaremba-Niedzwiedzka K."/>
            <person name="Martijn J."/>
            <person name="Lind A.E."/>
            <person name="van Eijk R."/>
            <person name="Schleper C."/>
            <person name="Guy L."/>
            <person name="Ettema T.J."/>
        </authorList>
    </citation>
    <scope>NUCLEOTIDE SEQUENCE</scope>
</reference>
<dbReference type="InterPro" id="IPR001789">
    <property type="entry name" value="Sig_transdc_resp-reg_receiver"/>
</dbReference>
<keyword evidence="4" id="KW-0238">DNA-binding</keyword>
<keyword evidence="3" id="KW-0805">Transcription regulation</keyword>
<feature type="domain" description="Response regulatory" evidence="6">
    <location>
        <begin position="9"/>
        <end position="123"/>
    </location>
</feature>
<dbReference type="SMART" id="SM00448">
    <property type="entry name" value="REC"/>
    <property type="match status" value="1"/>
</dbReference>
<keyword evidence="2" id="KW-0902">Two-component regulatory system</keyword>
<dbReference type="AlphaFoldDB" id="A0A0F9KCH1"/>
<dbReference type="GO" id="GO:0005829">
    <property type="term" value="C:cytosol"/>
    <property type="evidence" value="ECO:0007669"/>
    <property type="project" value="TreeGrafter"/>
</dbReference>
<comment type="caution">
    <text evidence="7">The sequence shown here is derived from an EMBL/GenBank/DDBJ whole genome shotgun (WGS) entry which is preliminary data.</text>
</comment>
<dbReference type="PANTHER" id="PTHR48111:SF1">
    <property type="entry name" value="TWO-COMPONENT RESPONSE REGULATOR ORR33"/>
    <property type="match status" value="1"/>
</dbReference>